<evidence type="ECO:0000256" key="6">
    <source>
        <dbReference type="HAMAP-Rule" id="MF_01518"/>
    </source>
</evidence>
<protein>
    <recommendedName>
        <fullName evidence="2 6">Adenine deaminase</fullName>
        <shortName evidence="6">Adenase</shortName>
        <shortName evidence="6">Adenine aminase</shortName>
        <ecNumber evidence="2 6">3.5.4.2</ecNumber>
    </recommendedName>
</protein>
<dbReference type="CDD" id="cd01295">
    <property type="entry name" value="AdeC"/>
    <property type="match status" value="1"/>
</dbReference>
<dbReference type="SUPFAM" id="SSF51556">
    <property type="entry name" value="Metallo-dependent hydrolases"/>
    <property type="match status" value="1"/>
</dbReference>
<sequence>MRIQGKIVDIVNNKIYNGILVIDSGKIKKIEHADKEFTNYILPGLVDSHVHIESSMLTPSQFSKLVVPRGTVAVVTDPHEIANVMGVDGVDYMIEDARHTPLKCFFGAPSCVPATAFETSGGLINAEEVDNLLQREDIWFLSEMMNFPGVINRDNEVWRKIKSAHKAGKRIDGHAPGVVGEELKKYAAAGISSDHECMTVQEALDKIKNGITVQIREGSAAKNFEALWPLFNTQPDDIMLCTDDSHPDEIINKGHIDKIIRLGLAKGIDLFKLLRAAILKPIVHYNLPVGMLREGDPADFIVVDTLTNFKVLETYIDGVKVFGEEKLMFDVPLSAPINNFNIKPINADLIKVPYKSGKKIRVIEAAEGDLFTKEKHYAPTNTDGYIASNTKDDVLKIVVLNRYKQSPPVLGFINNIGLKEGAIACSVAHDSHNLIAVGVRDEDIVKALNQIITHKGGIAYSAGTDADCLPLEVAGLMTAKAGDEVARTYQKLNKKAQQMGSRLQAPFMTLSFMSLLVIPQLKIGDKGLFDVDTFSFTNLYVE</sequence>
<dbReference type="InterPro" id="IPR026912">
    <property type="entry name" value="Adenine_deam_C"/>
</dbReference>
<keyword evidence="4 6" id="KW-0464">Manganese</keyword>
<dbReference type="Proteomes" id="UP000319040">
    <property type="component" value="Unassembled WGS sequence"/>
</dbReference>
<evidence type="ECO:0000259" key="7">
    <source>
        <dbReference type="Pfam" id="PF01979"/>
    </source>
</evidence>
<comment type="similarity">
    <text evidence="1 6">Belongs to the metallo-dependent hydrolases superfamily. Adenine deaminase family.</text>
</comment>
<reference evidence="9 10" key="1">
    <citation type="submission" date="2017-05" db="EMBL/GenBank/DDBJ databases">
        <authorList>
            <person name="Varghese N."/>
            <person name="Submissions S."/>
        </authorList>
    </citation>
    <scope>NUCLEOTIDE SEQUENCE [LARGE SCALE GENOMIC DNA]</scope>
    <source>
        <strain evidence="9 10">DSM 27040</strain>
    </source>
</reference>
<evidence type="ECO:0000313" key="9">
    <source>
        <dbReference type="EMBL" id="SMO58669.1"/>
    </source>
</evidence>
<dbReference type="HAMAP" id="MF_01518">
    <property type="entry name" value="Adenine_deamin"/>
    <property type="match status" value="1"/>
</dbReference>
<evidence type="ECO:0000313" key="10">
    <source>
        <dbReference type="Proteomes" id="UP000319040"/>
    </source>
</evidence>
<dbReference type="Pfam" id="PF13382">
    <property type="entry name" value="Adenine_deam_C"/>
    <property type="match status" value="1"/>
</dbReference>
<accession>A0A521CGW2</accession>
<keyword evidence="3 6" id="KW-0378">Hydrolase</keyword>
<dbReference type="InterPro" id="IPR011059">
    <property type="entry name" value="Metal-dep_hydrolase_composite"/>
</dbReference>
<evidence type="ECO:0000256" key="5">
    <source>
        <dbReference type="ARBA" id="ARBA00047720"/>
    </source>
</evidence>
<evidence type="ECO:0000256" key="1">
    <source>
        <dbReference type="ARBA" id="ARBA00006773"/>
    </source>
</evidence>
<evidence type="ECO:0000256" key="2">
    <source>
        <dbReference type="ARBA" id="ARBA00012782"/>
    </source>
</evidence>
<evidence type="ECO:0000256" key="4">
    <source>
        <dbReference type="ARBA" id="ARBA00023211"/>
    </source>
</evidence>
<dbReference type="PANTHER" id="PTHR11113">
    <property type="entry name" value="N-ACETYLGLUCOSAMINE-6-PHOSPHATE DEACETYLASE"/>
    <property type="match status" value="1"/>
</dbReference>
<dbReference type="Pfam" id="PF01979">
    <property type="entry name" value="Amidohydro_1"/>
    <property type="match status" value="1"/>
</dbReference>
<name>A0A521CGW2_SACCC</name>
<comment type="cofactor">
    <cofactor evidence="6">
        <name>Mn(2+)</name>
        <dbReference type="ChEBI" id="CHEBI:29035"/>
    </cofactor>
</comment>
<keyword evidence="10" id="KW-1185">Reference proteome</keyword>
<dbReference type="RefSeq" id="WP_142532853.1">
    <property type="nucleotide sequence ID" value="NZ_FXTB01000003.1"/>
</dbReference>
<dbReference type="OrthoDB" id="9775607at2"/>
<comment type="catalytic activity">
    <reaction evidence="5 6">
        <text>adenine + H2O + H(+) = hypoxanthine + NH4(+)</text>
        <dbReference type="Rhea" id="RHEA:23688"/>
        <dbReference type="ChEBI" id="CHEBI:15377"/>
        <dbReference type="ChEBI" id="CHEBI:15378"/>
        <dbReference type="ChEBI" id="CHEBI:16708"/>
        <dbReference type="ChEBI" id="CHEBI:17368"/>
        <dbReference type="ChEBI" id="CHEBI:28938"/>
        <dbReference type="EC" id="3.5.4.2"/>
    </reaction>
</comment>
<feature type="domain" description="Amidohydrolase-related" evidence="7">
    <location>
        <begin position="40"/>
        <end position="319"/>
    </location>
</feature>
<evidence type="ECO:0000256" key="3">
    <source>
        <dbReference type="ARBA" id="ARBA00022801"/>
    </source>
</evidence>
<gene>
    <name evidence="6" type="primary">ade</name>
    <name evidence="9" type="ORF">SAMN06265379_103135</name>
</gene>
<dbReference type="GO" id="GO:0000034">
    <property type="term" value="F:adenine deaminase activity"/>
    <property type="evidence" value="ECO:0007669"/>
    <property type="project" value="UniProtKB-UniRule"/>
</dbReference>
<dbReference type="InterPro" id="IPR032466">
    <property type="entry name" value="Metal_Hydrolase"/>
</dbReference>
<dbReference type="GO" id="GO:0006146">
    <property type="term" value="P:adenine catabolic process"/>
    <property type="evidence" value="ECO:0007669"/>
    <property type="project" value="InterPro"/>
</dbReference>
<proteinExistence type="inferred from homology"/>
<organism evidence="9 10">
    <name type="scientific">Saccharicrinis carchari</name>
    <dbReference type="NCBI Taxonomy" id="1168039"/>
    <lineage>
        <taxon>Bacteria</taxon>
        <taxon>Pseudomonadati</taxon>
        <taxon>Bacteroidota</taxon>
        <taxon>Bacteroidia</taxon>
        <taxon>Marinilabiliales</taxon>
        <taxon>Marinilabiliaceae</taxon>
        <taxon>Saccharicrinis</taxon>
    </lineage>
</organism>
<dbReference type="Gene3D" id="3.20.20.140">
    <property type="entry name" value="Metal-dependent hydrolases"/>
    <property type="match status" value="1"/>
</dbReference>
<dbReference type="EC" id="3.5.4.2" evidence="2 6"/>
<dbReference type="InterPro" id="IPR006679">
    <property type="entry name" value="Adenine_deam"/>
</dbReference>
<dbReference type="EMBL" id="FXTB01000003">
    <property type="protein sequence ID" value="SMO58669.1"/>
    <property type="molecule type" value="Genomic_DNA"/>
</dbReference>
<evidence type="ECO:0000259" key="8">
    <source>
        <dbReference type="Pfam" id="PF13382"/>
    </source>
</evidence>
<dbReference type="PANTHER" id="PTHR11113:SF2">
    <property type="entry name" value="ADENINE DEAMINASE"/>
    <property type="match status" value="1"/>
</dbReference>
<dbReference type="InterPro" id="IPR006680">
    <property type="entry name" value="Amidohydro-rel"/>
</dbReference>
<dbReference type="SUPFAM" id="SSF51338">
    <property type="entry name" value="Composite domain of metallo-dependent hydrolases"/>
    <property type="match status" value="1"/>
</dbReference>
<feature type="domain" description="Adenine deaminase C-terminal" evidence="8">
    <location>
        <begin position="370"/>
        <end position="534"/>
    </location>
</feature>
<dbReference type="AlphaFoldDB" id="A0A521CGW2"/>
<dbReference type="NCBIfam" id="TIGR01178">
    <property type="entry name" value="ade"/>
    <property type="match status" value="1"/>
</dbReference>